<accession>A0ABY1Q0A9</accession>
<evidence type="ECO:0000259" key="2">
    <source>
        <dbReference type="Pfam" id="PF12705"/>
    </source>
</evidence>
<feature type="compositionally biased region" description="Low complexity" evidence="1">
    <location>
        <begin position="13"/>
        <end position="23"/>
    </location>
</feature>
<dbReference type="InterPro" id="IPR027417">
    <property type="entry name" value="P-loop_NTPase"/>
</dbReference>
<feature type="domain" description="PD-(D/E)XK endonuclease-like" evidence="2">
    <location>
        <begin position="732"/>
        <end position="999"/>
    </location>
</feature>
<feature type="region of interest" description="Disordered" evidence="1">
    <location>
        <begin position="512"/>
        <end position="533"/>
    </location>
</feature>
<feature type="compositionally biased region" description="Polar residues" evidence="1">
    <location>
        <begin position="516"/>
        <end position="533"/>
    </location>
</feature>
<gene>
    <name evidence="3" type="ORF">SAMN06265222_103360</name>
</gene>
<name>A0ABY1Q0A9_9BACT</name>
<sequence length="1029" mass="114037">MAKKSSTSRRSSKSAQRQSSSTRPNGSGKVQRHFCGWTRPLLHSAADWLLDDANQALAAGSDEATPLFDLANDESDTANADAPGKFDLSGFDIVLPSSRAVARLQELLVQKATERGIAYQPPRFYLVGRLPSLLYRRPAEWASDLEQTLAWSRVLSQAPTERLETLVPTPPDADATAGWLELAGTVRRLLSSLAAENHTFSYVYDLAEEATDKRRWEFLVDAQAQYTSELEKADRCDPNLSALTMITDQRCRALRPIVLVGTTDLTELAKAMISQVDIPVAALIAAPAENSGRFDKLGCLNTGDWKEHELPIQDEQLIAAAAVQDQSHAVTELLASFGQKHSIDEITIGVTDESQVAPIEIECRNLDVSTYRHLGYSVSQTSMGRLLDLILTYRQRRNWRSLAALVRHADVYEYLDRHFAEASQADAANADPSQSKTVRSSKGWITSLDQLLSEAFPRTVDEPLPQKRPGITAPETVKNCVESWLEPLNKKPQRLSQWSTVLAEVIGKLRLPTPDHSATSDPQTAPASTDANRSNQAYLATEKLLGHLQEISTLLDSPVDATTALEMLAGRVAELTLPDTPSPEKIEILGWLDLALDDAPALVVCGLNHPFVPEASSGDPFLPSALQSTINQRNNDRRFARDVHAMHQMLTTRQQTRFIVGTHSADGSPTPPSRLLSAATADDAARRVCRLLTEPRPKQAIQGRSTASTVVTKSAEQFYRPPPPEPGRTIQTLSVTAFSAYLACPYRFYLRHVLRLRPLDDSALELAANQFGDLVHGALERFGESSDKDEPDPDKIADALIEHLHAYAADNYGDNTQATVALQVRQAQRRLKVVAQRQAERVAQGWRIHAVEASVDETKIDPETKQPKKPTGIVLDGEFTGLRGRFDRIDHHPDTGRWAILDYKTHGHHPEKKHLKSNPDGTKRWVDLQLPLYRRFIPDLGIPADPEQVELGYFNVAEKDTDTKINLASFTEQQFAAADELIHDCVRKIRNCEFEPNPSGVEFDDYEMMFNEIGGSFVEPDDNDTETGS</sequence>
<evidence type="ECO:0000256" key="1">
    <source>
        <dbReference type="SAM" id="MobiDB-lite"/>
    </source>
</evidence>
<dbReference type="Pfam" id="PF12705">
    <property type="entry name" value="PDDEXK_1"/>
    <property type="match status" value="1"/>
</dbReference>
<proteinExistence type="predicted"/>
<keyword evidence="4" id="KW-1185">Reference proteome</keyword>
<dbReference type="Gene3D" id="3.90.320.10">
    <property type="match status" value="1"/>
</dbReference>
<dbReference type="InterPro" id="IPR011604">
    <property type="entry name" value="PDDEXK-like_dom_sf"/>
</dbReference>
<evidence type="ECO:0000313" key="4">
    <source>
        <dbReference type="Proteomes" id="UP001158067"/>
    </source>
</evidence>
<dbReference type="Proteomes" id="UP001158067">
    <property type="component" value="Unassembled WGS sequence"/>
</dbReference>
<feature type="region of interest" description="Disordered" evidence="1">
    <location>
        <begin position="1"/>
        <end position="31"/>
    </location>
</feature>
<protein>
    <submittedName>
        <fullName evidence="3">PD-(D/E)XK nuclease superfamily protein</fullName>
    </submittedName>
</protein>
<dbReference type="SUPFAM" id="SSF52540">
    <property type="entry name" value="P-loop containing nucleoside triphosphate hydrolases"/>
    <property type="match status" value="1"/>
</dbReference>
<feature type="compositionally biased region" description="Basic residues" evidence="1">
    <location>
        <begin position="1"/>
        <end position="12"/>
    </location>
</feature>
<organism evidence="3 4">
    <name type="scientific">Neorhodopirellula lusitana</name>
    <dbReference type="NCBI Taxonomy" id="445327"/>
    <lineage>
        <taxon>Bacteria</taxon>
        <taxon>Pseudomonadati</taxon>
        <taxon>Planctomycetota</taxon>
        <taxon>Planctomycetia</taxon>
        <taxon>Pirellulales</taxon>
        <taxon>Pirellulaceae</taxon>
        <taxon>Neorhodopirellula</taxon>
    </lineage>
</organism>
<evidence type="ECO:0000313" key="3">
    <source>
        <dbReference type="EMBL" id="SMP51835.1"/>
    </source>
</evidence>
<reference evidence="3 4" key="1">
    <citation type="submission" date="2017-05" db="EMBL/GenBank/DDBJ databases">
        <authorList>
            <person name="Varghese N."/>
            <person name="Submissions S."/>
        </authorList>
    </citation>
    <scope>NUCLEOTIDE SEQUENCE [LARGE SCALE GENOMIC DNA]</scope>
    <source>
        <strain evidence="3 4">DSM 25457</strain>
    </source>
</reference>
<dbReference type="RefSeq" id="WP_283432141.1">
    <property type="nucleotide sequence ID" value="NZ_FXUG01000003.1"/>
</dbReference>
<dbReference type="EMBL" id="FXUG01000003">
    <property type="protein sequence ID" value="SMP51835.1"/>
    <property type="molecule type" value="Genomic_DNA"/>
</dbReference>
<comment type="caution">
    <text evidence="3">The sequence shown here is derived from an EMBL/GenBank/DDBJ whole genome shotgun (WGS) entry which is preliminary data.</text>
</comment>
<dbReference type="InterPro" id="IPR038726">
    <property type="entry name" value="PDDEXK_AddAB-type"/>
</dbReference>